<evidence type="ECO:0000256" key="1">
    <source>
        <dbReference type="ARBA" id="ARBA00022729"/>
    </source>
</evidence>
<dbReference type="SUPFAM" id="SSF48726">
    <property type="entry name" value="Immunoglobulin"/>
    <property type="match status" value="1"/>
</dbReference>
<name>A0A3S5FCA8_9PLAT</name>
<dbReference type="Gene3D" id="2.60.40.10">
    <property type="entry name" value="Immunoglobulins"/>
    <property type="match status" value="2"/>
</dbReference>
<evidence type="ECO:0000313" key="5">
    <source>
        <dbReference type="Proteomes" id="UP000784294"/>
    </source>
</evidence>
<dbReference type="Pfam" id="PF13927">
    <property type="entry name" value="Ig_3"/>
    <property type="match status" value="1"/>
</dbReference>
<evidence type="ECO:0000259" key="3">
    <source>
        <dbReference type="PROSITE" id="PS50835"/>
    </source>
</evidence>
<accession>A0A3S5FCA8</accession>
<dbReference type="PANTHER" id="PTHR45080:SF8">
    <property type="entry name" value="IG-LIKE DOMAIN-CONTAINING PROTEIN"/>
    <property type="match status" value="1"/>
</dbReference>
<evidence type="ECO:0000256" key="2">
    <source>
        <dbReference type="ARBA" id="ARBA00023157"/>
    </source>
</evidence>
<dbReference type="SMART" id="SM00409">
    <property type="entry name" value="IG"/>
    <property type="match status" value="1"/>
</dbReference>
<dbReference type="GO" id="GO:0008046">
    <property type="term" value="F:axon guidance receptor activity"/>
    <property type="evidence" value="ECO:0007669"/>
    <property type="project" value="TreeGrafter"/>
</dbReference>
<dbReference type="Pfam" id="PF07679">
    <property type="entry name" value="I-set"/>
    <property type="match status" value="1"/>
</dbReference>
<dbReference type="InterPro" id="IPR003599">
    <property type="entry name" value="Ig_sub"/>
</dbReference>
<dbReference type="InterPro" id="IPR007110">
    <property type="entry name" value="Ig-like_dom"/>
</dbReference>
<dbReference type="SMART" id="SM00408">
    <property type="entry name" value="IGc2"/>
    <property type="match status" value="1"/>
</dbReference>
<sequence length="168" mass="17927">PPIIVDNSPYQVVVDPGDNVTLQCRWSGHTKARISWYRGSYPLSSLGQSTIHLSSTPSSLGITAAIPTSALATLPSTIASLPVSGIEITPNFTHLSDGKNIIRGVRLDGLGKRQSILIFTNVSHEDADTYTCVAENQAGRATANMSLIVKGYNNCRKSVANYGALRSL</sequence>
<dbReference type="InterPro" id="IPR036179">
    <property type="entry name" value="Ig-like_dom_sf"/>
</dbReference>
<dbReference type="InterPro" id="IPR003598">
    <property type="entry name" value="Ig_sub2"/>
</dbReference>
<dbReference type="GO" id="GO:0050808">
    <property type="term" value="P:synapse organization"/>
    <property type="evidence" value="ECO:0007669"/>
    <property type="project" value="TreeGrafter"/>
</dbReference>
<organism evidence="4 5">
    <name type="scientific">Protopolystoma xenopodis</name>
    <dbReference type="NCBI Taxonomy" id="117903"/>
    <lineage>
        <taxon>Eukaryota</taxon>
        <taxon>Metazoa</taxon>
        <taxon>Spiralia</taxon>
        <taxon>Lophotrochozoa</taxon>
        <taxon>Platyhelminthes</taxon>
        <taxon>Monogenea</taxon>
        <taxon>Polyopisthocotylea</taxon>
        <taxon>Polystomatidea</taxon>
        <taxon>Polystomatidae</taxon>
        <taxon>Protopolystoma</taxon>
    </lineage>
</organism>
<comment type="caution">
    <text evidence="4">The sequence shown here is derived from an EMBL/GenBank/DDBJ whole genome shotgun (WGS) entry which is preliminary data.</text>
</comment>
<dbReference type="GO" id="GO:0030424">
    <property type="term" value="C:axon"/>
    <property type="evidence" value="ECO:0007669"/>
    <property type="project" value="TreeGrafter"/>
</dbReference>
<dbReference type="InterPro" id="IPR013098">
    <property type="entry name" value="Ig_I-set"/>
</dbReference>
<feature type="non-terminal residue" evidence="4">
    <location>
        <position position="1"/>
    </location>
</feature>
<keyword evidence="1" id="KW-0732">Signal</keyword>
<dbReference type="EMBL" id="CAAALY010011581">
    <property type="protein sequence ID" value="VEL11355.1"/>
    <property type="molecule type" value="Genomic_DNA"/>
</dbReference>
<dbReference type="InterPro" id="IPR013783">
    <property type="entry name" value="Ig-like_fold"/>
</dbReference>
<dbReference type="OrthoDB" id="6244967at2759"/>
<keyword evidence="5" id="KW-1185">Reference proteome</keyword>
<dbReference type="PROSITE" id="PS50835">
    <property type="entry name" value="IG_LIKE"/>
    <property type="match status" value="1"/>
</dbReference>
<keyword evidence="2" id="KW-1015">Disulfide bond</keyword>
<protein>
    <recommendedName>
        <fullName evidence="3">Ig-like domain-containing protein</fullName>
    </recommendedName>
</protein>
<dbReference type="AlphaFoldDB" id="A0A3S5FCA8"/>
<dbReference type="Proteomes" id="UP000784294">
    <property type="component" value="Unassembled WGS sequence"/>
</dbReference>
<evidence type="ECO:0000313" key="4">
    <source>
        <dbReference type="EMBL" id="VEL11355.1"/>
    </source>
</evidence>
<dbReference type="PANTHER" id="PTHR45080">
    <property type="entry name" value="CONTACTIN 5"/>
    <property type="match status" value="1"/>
</dbReference>
<reference evidence="4" key="1">
    <citation type="submission" date="2018-11" db="EMBL/GenBank/DDBJ databases">
        <authorList>
            <consortium name="Pathogen Informatics"/>
        </authorList>
    </citation>
    <scope>NUCLEOTIDE SEQUENCE</scope>
</reference>
<dbReference type="InterPro" id="IPR050958">
    <property type="entry name" value="Cell_Adh-Cytoskel_Orgn"/>
</dbReference>
<dbReference type="GO" id="GO:0007156">
    <property type="term" value="P:homophilic cell adhesion via plasma membrane adhesion molecules"/>
    <property type="evidence" value="ECO:0007669"/>
    <property type="project" value="TreeGrafter"/>
</dbReference>
<dbReference type="GO" id="GO:0043025">
    <property type="term" value="C:neuronal cell body"/>
    <property type="evidence" value="ECO:0007669"/>
    <property type="project" value="TreeGrafter"/>
</dbReference>
<feature type="domain" description="Ig-like" evidence="3">
    <location>
        <begin position="1"/>
        <end position="146"/>
    </location>
</feature>
<proteinExistence type="predicted"/>
<gene>
    <name evidence="4" type="ORF">PXEA_LOCUS4795</name>
</gene>
<dbReference type="GO" id="GO:0005886">
    <property type="term" value="C:plasma membrane"/>
    <property type="evidence" value="ECO:0007669"/>
    <property type="project" value="TreeGrafter"/>
</dbReference>